<dbReference type="Pfam" id="PF12697">
    <property type="entry name" value="Abhydrolase_6"/>
    <property type="match status" value="1"/>
</dbReference>
<organism evidence="2 3">
    <name type="scientific">Demequina zhanjiangensis</name>
    <dbReference type="NCBI Taxonomy" id="3051659"/>
    <lineage>
        <taxon>Bacteria</taxon>
        <taxon>Bacillati</taxon>
        <taxon>Actinomycetota</taxon>
        <taxon>Actinomycetes</taxon>
        <taxon>Micrococcales</taxon>
        <taxon>Demequinaceae</taxon>
        <taxon>Demequina</taxon>
    </lineage>
</organism>
<gene>
    <name evidence="2" type="ORF">QQX04_10410</name>
</gene>
<sequence>MNAGAIPGTVQHLARPEGRIAYDRIGEGPLMILAPGMGDLRQAYRLVAPALAEAGWTVVTTDLRGHGDSDTGFSEYGDEPTADDLVALIEHLGGPALVVGNSMSAGSAVIAAARRPDLVSGLALLGPFVRDGAVNPMMRALMRVMLAPPWIAAVWKAYMPSLYAGARPTDFDAYRDTVAASLRRPGYRAAFSATSRTSHAPAEAALPKVQAPTLVIMGEQDPDFPDVRAEAEWIASQVGGKTAMIADAGHYPQSQQPVATLAALLPFAEKVRGDAESRA</sequence>
<proteinExistence type="predicted"/>
<dbReference type="PANTHER" id="PTHR43194:SF2">
    <property type="entry name" value="PEROXISOMAL MEMBRANE PROTEIN LPX1"/>
    <property type="match status" value="1"/>
</dbReference>
<evidence type="ECO:0000259" key="1">
    <source>
        <dbReference type="Pfam" id="PF12697"/>
    </source>
</evidence>
<dbReference type="InterPro" id="IPR050228">
    <property type="entry name" value="Carboxylesterase_BioH"/>
</dbReference>
<reference evidence="2" key="1">
    <citation type="submission" date="2023-06" db="EMBL/GenBank/DDBJ databases">
        <title>SYSU T00b26.</title>
        <authorList>
            <person name="Gao L."/>
            <person name="Fang B.-Z."/>
            <person name="Li W.-J."/>
        </authorList>
    </citation>
    <scope>NUCLEOTIDE SEQUENCE</scope>
    <source>
        <strain evidence="2">SYSU T00b26</strain>
    </source>
</reference>
<dbReference type="PRINTS" id="PR00412">
    <property type="entry name" value="EPOXHYDRLASE"/>
</dbReference>
<evidence type="ECO:0000313" key="2">
    <source>
        <dbReference type="EMBL" id="MDN4473402.1"/>
    </source>
</evidence>
<dbReference type="Proteomes" id="UP001172738">
    <property type="component" value="Unassembled WGS sequence"/>
</dbReference>
<dbReference type="InterPro" id="IPR000073">
    <property type="entry name" value="AB_hydrolase_1"/>
</dbReference>
<evidence type="ECO:0000313" key="3">
    <source>
        <dbReference type="Proteomes" id="UP001172738"/>
    </source>
</evidence>
<dbReference type="PRINTS" id="PR00111">
    <property type="entry name" value="ABHYDROLASE"/>
</dbReference>
<dbReference type="InterPro" id="IPR029058">
    <property type="entry name" value="AB_hydrolase_fold"/>
</dbReference>
<accession>A0ABT8G2M8</accession>
<dbReference type="GO" id="GO:0016787">
    <property type="term" value="F:hydrolase activity"/>
    <property type="evidence" value="ECO:0007669"/>
    <property type="project" value="UniProtKB-KW"/>
</dbReference>
<comment type="caution">
    <text evidence="2">The sequence shown here is derived from an EMBL/GenBank/DDBJ whole genome shotgun (WGS) entry which is preliminary data.</text>
</comment>
<dbReference type="EMBL" id="JAUHPV010000006">
    <property type="protein sequence ID" value="MDN4473402.1"/>
    <property type="molecule type" value="Genomic_DNA"/>
</dbReference>
<feature type="domain" description="AB hydrolase-1" evidence="1">
    <location>
        <begin position="32"/>
        <end position="263"/>
    </location>
</feature>
<dbReference type="InterPro" id="IPR000639">
    <property type="entry name" value="Epox_hydrolase-like"/>
</dbReference>
<keyword evidence="2" id="KW-0378">Hydrolase</keyword>
<protein>
    <submittedName>
        <fullName evidence="2">Alpha/beta hydrolase</fullName>
    </submittedName>
</protein>
<dbReference type="SUPFAM" id="SSF53474">
    <property type="entry name" value="alpha/beta-Hydrolases"/>
    <property type="match status" value="1"/>
</dbReference>
<keyword evidence="3" id="KW-1185">Reference proteome</keyword>
<dbReference type="Gene3D" id="3.40.50.1820">
    <property type="entry name" value="alpha/beta hydrolase"/>
    <property type="match status" value="1"/>
</dbReference>
<name>A0ABT8G2M8_9MICO</name>
<dbReference type="RefSeq" id="WP_301128921.1">
    <property type="nucleotide sequence ID" value="NZ_JAUHPV010000006.1"/>
</dbReference>
<dbReference type="PANTHER" id="PTHR43194">
    <property type="entry name" value="HYDROLASE ALPHA/BETA FOLD FAMILY"/>
    <property type="match status" value="1"/>
</dbReference>